<sequence>MGGVRFVSHLAALFARVFSRRRGCPVCGLPEALAREVKAYRRHCPRVAFRACPYDPRRGLWRQRR</sequence>
<gene>
    <name evidence="1" type="ORF">AV541_07735</name>
</gene>
<organism evidence="1 2">
    <name type="scientific">Thermus parvatiensis</name>
    <dbReference type="NCBI Taxonomy" id="456163"/>
    <lineage>
        <taxon>Bacteria</taxon>
        <taxon>Thermotogati</taxon>
        <taxon>Deinococcota</taxon>
        <taxon>Deinococci</taxon>
        <taxon>Thermales</taxon>
        <taxon>Thermaceae</taxon>
        <taxon>Thermus</taxon>
    </lineage>
</organism>
<reference evidence="1 2" key="1">
    <citation type="submission" date="2016-01" db="EMBL/GenBank/DDBJ databases">
        <title>Genome sequence of Thermus parvatiensis, a thermophile isolated from a hot water spring.</title>
        <authorList>
            <person name="Tripathi C."/>
            <person name="Lal R."/>
        </authorList>
    </citation>
    <scope>NUCLEOTIDE SEQUENCE [LARGE SCALE GENOMIC DNA]</scope>
    <source>
        <strain evidence="1 2">RL</strain>
    </source>
</reference>
<dbReference type="AlphaFoldDB" id="A0A0X8D7P8"/>
<accession>A0A0X8D7P8</accession>
<dbReference type="KEGG" id="tpar:AV541_07735"/>
<dbReference type="Proteomes" id="UP000061630">
    <property type="component" value="Chromosome"/>
</dbReference>
<evidence type="ECO:0000313" key="2">
    <source>
        <dbReference type="Proteomes" id="UP000061630"/>
    </source>
</evidence>
<name>A0A0X8D7P8_9DEIN</name>
<dbReference type="EMBL" id="CP014141">
    <property type="protein sequence ID" value="AMA75896.1"/>
    <property type="molecule type" value="Genomic_DNA"/>
</dbReference>
<dbReference type="RefSeq" id="WP_060384634.1">
    <property type="nucleotide sequence ID" value="NZ_CP014141.1"/>
</dbReference>
<proteinExistence type="predicted"/>
<evidence type="ECO:0000313" key="1">
    <source>
        <dbReference type="EMBL" id="AMA75896.1"/>
    </source>
</evidence>
<protein>
    <submittedName>
        <fullName evidence="1">Uncharacterized protein</fullName>
    </submittedName>
</protein>